<evidence type="ECO:0000313" key="5">
    <source>
        <dbReference type="Proteomes" id="UP001589738"/>
    </source>
</evidence>
<dbReference type="Proteomes" id="UP001589738">
    <property type="component" value="Unassembled WGS sequence"/>
</dbReference>
<dbReference type="Gene3D" id="3.30.700.10">
    <property type="entry name" value="Glycoprotein, Type 4 Pilin"/>
    <property type="match status" value="1"/>
</dbReference>
<evidence type="ECO:0000313" key="4">
    <source>
        <dbReference type="EMBL" id="MFC0473846.1"/>
    </source>
</evidence>
<evidence type="ECO:0000256" key="1">
    <source>
        <dbReference type="ARBA" id="ARBA00004241"/>
    </source>
</evidence>
<keyword evidence="5" id="KW-1185">Reference proteome</keyword>
<dbReference type="Pfam" id="PF07963">
    <property type="entry name" value="N_methyl"/>
    <property type="match status" value="1"/>
</dbReference>
<proteinExistence type="predicted"/>
<keyword evidence="3" id="KW-0812">Transmembrane</keyword>
<dbReference type="RefSeq" id="WP_377057391.1">
    <property type="nucleotide sequence ID" value="NZ_JBHLUU010000005.1"/>
</dbReference>
<name>A0ABV6KKJ3_9BACI</name>
<reference evidence="4 5" key="1">
    <citation type="submission" date="2024-09" db="EMBL/GenBank/DDBJ databases">
        <authorList>
            <person name="Sun Q."/>
            <person name="Mori K."/>
        </authorList>
    </citation>
    <scope>NUCLEOTIDE SEQUENCE [LARGE SCALE GENOMIC DNA]</scope>
    <source>
        <strain evidence="4 5">CGMCC 1.9126</strain>
    </source>
</reference>
<dbReference type="InterPro" id="IPR012902">
    <property type="entry name" value="N_methyl_site"/>
</dbReference>
<keyword evidence="3" id="KW-1133">Transmembrane helix</keyword>
<sequence>MNNEKGVTLIELLISVVIAGMVIVPLLLIMTGSFTRTVEQGEDTQLNYYGQQIMEIIREKGYISGTSPTQYYCQKDQSCGTATIANYDAKVTITVNPVTYSAIEFFEVTAKIVSTDSSSLELVTVVKKQ</sequence>
<comment type="subcellular location">
    <subcellularLocation>
        <location evidence="1">Cell surface</location>
    </subcellularLocation>
</comment>
<evidence type="ECO:0000256" key="3">
    <source>
        <dbReference type="SAM" id="Phobius"/>
    </source>
</evidence>
<dbReference type="NCBIfam" id="TIGR02532">
    <property type="entry name" value="IV_pilin_GFxxxE"/>
    <property type="match status" value="1"/>
</dbReference>
<protein>
    <submittedName>
        <fullName evidence="4">Prepilin-type N-terminal cleavage/methylation domain-containing protein</fullName>
    </submittedName>
</protein>
<gene>
    <name evidence="4" type="ORF">ACFFHF_00615</name>
</gene>
<evidence type="ECO:0000256" key="2">
    <source>
        <dbReference type="ARBA" id="ARBA00023287"/>
    </source>
</evidence>
<keyword evidence="2" id="KW-0178">Competence</keyword>
<dbReference type="EMBL" id="JBHLUU010000005">
    <property type="protein sequence ID" value="MFC0473846.1"/>
    <property type="molecule type" value="Genomic_DNA"/>
</dbReference>
<organism evidence="4 5">
    <name type="scientific">Robertmurraya beringensis</name>
    <dbReference type="NCBI Taxonomy" id="641660"/>
    <lineage>
        <taxon>Bacteria</taxon>
        <taxon>Bacillati</taxon>
        <taxon>Bacillota</taxon>
        <taxon>Bacilli</taxon>
        <taxon>Bacillales</taxon>
        <taxon>Bacillaceae</taxon>
        <taxon>Robertmurraya</taxon>
    </lineage>
</organism>
<accession>A0ABV6KKJ3</accession>
<comment type="caution">
    <text evidence="4">The sequence shown here is derived from an EMBL/GenBank/DDBJ whole genome shotgun (WGS) entry which is preliminary data.</text>
</comment>
<keyword evidence="3" id="KW-0472">Membrane</keyword>
<feature type="transmembrane region" description="Helical" evidence="3">
    <location>
        <begin position="12"/>
        <end position="30"/>
    </location>
</feature>